<sequence length="324" mass="36417">MNDVKDIPSTIKAQLAFTCVHESERIPPRDAEADQLYMHARWLVKGNKLQPKQEVFFKIERLVRIANAYGHDKANIELRQLIQSGKTISADRRKEVLDLTESLIARGIPSGYYAMGWYVERGYGVKADPELALKYYRKSADLGSPEGQFLVGDKLGDLEHGRQIADIGMAMWRCAADQRHAEAAGRYAIHLQLERQHTDAMRYYQIAAAVGRSVSASSLADAFSVRDHADPNFGLGQAVDAERERRYRAIADFLHRYDYLNAAVPEIDNIVPLPPAPLPAWDGKFKWLEAFEANIPPPLPTEERIAEMAHAKGLDPKTGRPLSK</sequence>
<dbReference type="InterPro" id="IPR050767">
    <property type="entry name" value="Sel1_AlgK"/>
</dbReference>
<protein>
    <submittedName>
        <fullName evidence="2">DUF6396 domain-containing protein</fullName>
    </submittedName>
</protein>
<dbReference type="InterPro" id="IPR006597">
    <property type="entry name" value="Sel1-like"/>
</dbReference>
<dbReference type="Pfam" id="PF19933">
    <property type="entry name" value="DUF6396"/>
    <property type="match status" value="1"/>
</dbReference>
<dbReference type="PANTHER" id="PTHR11102">
    <property type="entry name" value="SEL-1-LIKE PROTEIN"/>
    <property type="match status" value="1"/>
</dbReference>
<feature type="domain" description="DUF6396" evidence="1">
    <location>
        <begin position="215"/>
        <end position="322"/>
    </location>
</feature>
<evidence type="ECO:0000313" key="3">
    <source>
        <dbReference type="Proteomes" id="UP001303946"/>
    </source>
</evidence>
<dbReference type="RefSeq" id="WP_316702218.1">
    <property type="nucleotide sequence ID" value="NZ_CP136336.1"/>
</dbReference>
<dbReference type="PANTHER" id="PTHR11102:SF160">
    <property type="entry name" value="ERAD-ASSOCIATED E3 UBIQUITIN-PROTEIN LIGASE COMPONENT HRD3"/>
    <property type="match status" value="1"/>
</dbReference>
<keyword evidence="3" id="KW-1185">Reference proteome</keyword>
<dbReference type="EMBL" id="CP136336">
    <property type="protein sequence ID" value="WOB09262.1"/>
    <property type="molecule type" value="Genomic_DNA"/>
</dbReference>
<evidence type="ECO:0000259" key="1">
    <source>
        <dbReference type="Pfam" id="PF19933"/>
    </source>
</evidence>
<dbReference type="SMART" id="SM00671">
    <property type="entry name" value="SEL1"/>
    <property type="match status" value="2"/>
</dbReference>
<accession>A0ABZ0CWA1</accession>
<gene>
    <name evidence="2" type="ORF">RXV79_04190</name>
</gene>
<organism evidence="2 3">
    <name type="scientific">Piscinibacter gummiphilus</name>
    <dbReference type="NCBI Taxonomy" id="946333"/>
    <lineage>
        <taxon>Bacteria</taxon>
        <taxon>Pseudomonadati</taxon>
        <taxon>Pseudomonadota</taxon>
        <taxon>Betaproteobacteria</taxon>
        <taxon>Burkholderiales</taxon>
        <taxon>Sphaerotilaceae</taxon>
        <taxon>Piscinibacter</taxon>
    </lineage>
</organism>
<evidence type="ECO:0000313" key="2">
    <source>
        <dbReference type="EMBL" id="WOB09262.1"/>
    </source>
</evidence>
<dbReference type="Pfam" id="PF08238">
    <property type="entry name" value="Sel1"/>
    <property type="match status" value="2"/>
</dbReference>
<dbReference type="InterPro" id="IPR011990">
    <property type="entry name" value="TPR-like_helical_dom_sf"/>
</dbReference>
<reference evidence="2 3" key="1">
    <citation type="submission" date="2023-10" db="EMBL/GenBank/DDBJ databases">
        <title>Bacteria for the degradation of biodegradable plastic PBAT(Polybutylene adipate terephthalate).</title>
        <authorList>
            <person name="Weon H.-Y."/>
            <person name="Yeon J."/>
        </authorList>
    </citation>
    <scope>NUCLEOTIDE SEQUENCE [LARGE SCALE GENOMIC DNA]</scope>
    <source>
        <strain evidence="2 3">SBD 7-3</strain>
    </source>
</reference>
<name>A0ABZ0CWA1_9BURK</name>
<dbReference type="Proteomes" id="UP001303946">
    <property type="component" value="Chromosome"/>
</dbReference>
<dbReference type="InterPro" id="IPR045653">
    <property type="entry name" value="DUF6396"/>
</dbReference>
<dbReference type="Gene3D" id="1.25.40.10">
    <property type="entry name" value="Tetratricopeptide repeat domain"/>
    <property type="match status" value="1"/>
</dbReference>
<dbReference type="SUPFAM" id="SSF81901">
    <property type="entry name" value="HCP-like"/>
    <property type="match status" value="1"/>
</dbReference>
<proteinExistence type="predicted"/>